<evidence type="ECO:0000259" key="5">
    <source>
        <dbReference type="Pfam" id="PF12777"/>
    </source>
</evidence>
<keyword evidence="2" id="KW-0969">Cilium</keyword>
<name>A0A699Z4Q8_HAELA</name>
<dbReference type="AlphaFoldDB" id="A0A699Z4Q8"/>
<dbReference type="PANTHER" id="PTHR45703:SF1">
    <property type="entry name" value="DYNEINS HEAVY CHAIN"/>
    <property type="match status" value="1"/>
</dbReference>
<dbReference type="InterPro" id="IPR026983">
    <property type="entry name" value="DHC"/>
</dbReference>
<comment type="subcellular location">
    <subcellularLocation>
        <location evidence="1">Cell projection</location>
        <location evidence="1">Cilium</location>
    </subcellularLocation>
</comment>
<feature type="domain" description="Dynein heavy chain coiled coil stalk" evidence="5">
    <location>
        <begin position="4"/>
        <end position="64"/>
    </location>
</feature>
<dbReference type="Proteomes" id="UP000485058">
    <property type="component" value="Unassembled WGS sequence"/>
</dbReference>
<sequence>MNVSKAAYGLCSWVRAMEAYDRVVKVVEPKRQKLAEAESALEVVMRTLRGKQAELKEVLDKLAALDADLQARGPKGNQLHGQAGRASCWALPACP</sequence>
<reference evidence="6 7" key="1">
    <citation type="submission" date="2020-02" db="EMBL/GenBank/DDBJ databases">
        <title>Draft genome sequence of Haematococcus lacustris strain NIES-144.</title>
        <authorList>
            <person name="Morimoto D."/>
            <person name="Nakagawa S."/>
            <person name="Yoshida T."/>
            <person name="Sawayama S."/>
        </authorList>
    </citation>
    <scope>NUCLEOTIDE SEQUENCE [LARGE SCALE GENOMIC DNA]</scope>
    <source>
        <strain evidence="6 7">NIES-144</strain>
    </source>
</reference>
<evidence type="ECO:0000313" key="7">
    <source>
        <dbReference type="Proteomes" id="UP000485058"/>
    </source>
</evidence>
<dbReference type="InterPro" id="IPR024743">
    <property type="entry name" value="Dynein_HC_stalk"/>
</dbReference>
<dbReference type="GO" id="GO:0045505">
    <property type="term" value="F:dynein intermediate chain binding"/>
    <property type="evidence" value="ECO:0007669"/>
    <property type="project" value="InterPro"/>
</dbReference>
<dbReference type="Pfam" id="PF12777">
    <property type="entry name" value="MT"/>
    <property type="match status" value="1"/>
</dbReference>
<accession>A0A699Z4Q8</accession>
<feature type="coiled-coil region" evidence="4">
    <location>
        <begin position="34"/>
        <end position="68"/>
    </location>
</feature>
<dbReference type="GO" id="GO:0007018">
    <property type="term" value="P:microtubule-based movement"/>
    <property type="evidence" value="ECO:0007669"/>
    <property type="project" value="InterPro"/>
</dbReference>
<comment type="caution">
    <text evidence="6">The sequence shown here is derived from an EMBL/GenBank/DDBJ whole genome shotgun (WGS) entry which is preliminary data.</text>
</comment>
<dbReference type="PANTHER" id="PTHR45703">
    <property type="entry name" value="DYNEIN HEAVY CHAIN"/>
    <property type="match status" value="1"/>
</dbReference>
<dbReference type="EMBL" id="BLLF01000314">
    <property type="protein sequence ID" value="GFH10422.1"/>
    <property type="molecule type" value="Genomic_DNA"/>
</dbReference>
<dbReference type="GO" id="GO:0030286">
    <property type="term" value="C:dynein complex"/>
    <property type="evidence" value="ECO:0007669"/>
    <property type="project" value="InterPro"/>
</dbReference>
<evidence type="ECO:0000313" key="6">
    <source>
        <dbReference type="EMBL" id="GFH10422.1"/>
    </source>
</evidence>
<gene>
    <name evidence="6" type="ORF">HaLaN_05732</name>
</gene>
<protein>
    <recommendedName>
        <fullName evidence="5">Dynein heavy chain coiled coil stalk domain-containing protein</fullName>
    </recommendedName>
</protein>
<evidence type="ECO:0000256" key="3">
    <source>
        <dbReference type="ARBA" id="ARBA00023273"/>
    </source>
</evidence>
<dbReference type="GO" id="GO:0051959">
    <property type="term" value="F:dynein light intermediate chain binding"/>
    <property type="evidence" value="ECO:0007669"/>
    <property type="project" value="InterPro"/>
</dbReference>
<dbReference type="GO" id="GO:0005929">
    <property type="term" value="C:cilium"/>
    <property type="evidence" value="ECO:0007669"/>
    <property type="project" value="UniProtKB-SubCell"/>
</dbReference>
<dbReference type="Gene3D" id="1.20.920.20">
    <property type="match status" value="1"/>
</dbReference>
<keyword evidence="3" id="KW-0966">Cell projection</keyword>
<evidence type="ECO:0000256" key="2">
    <source>
        <dbReference type="ARBA" id="ARBA00023069"/>
    </source>
</evidence>
<keyword evidence="7" id="KW-1185">Reference proteome</keyword>
<keyword evidence="4" id="KW-0175">Coiled coil</keyword>
<proteinExistence type="predicted"/>
<evidence type="ECO:0000256" key="1">
    <source>
        <dbReference type="ARBA" id="ARBA00004138"/>
    </source>
</evidence>
<evidence type="ECO:0000256" key="4">
    <source>
        <dbReference type="SAM" id="Coils"/>
    </source>
</evidence>
<organism evidence="6 7">
    <name type="scientific">Haematococcus lacustris</name>
    <name type="common">Green alga</name>
    <name type="synonym">Haematococcus pluvialis</name>
    <dbReference type="NCBI Taxonomy" id="44745"/>
    <lineage>
        <taxon>Eukaryota</taxon>
        <taxon>Viridiplantae</taxon>
        <taxon>Chlorophyta</taxon>
        <taxon>core chlorophytes</taxon>
        <taxon>Chlorophyceae</taxon>
        <taxon>CS clade</taxon>
        <taxon>Chlamydomonadales</taxon>
        <taxon>Haematococcaceae</taxon>
        <taxon>Haematococcus</taxon>
    </lineage>
</organism>